<gene>
    <name evidence="3" type="ORF">ACFSRY_17720</name>
</gene>
<dbReference type="PROSITE" id="PS51257">
    <property type="entry name" value="PROKAR_LIPOPROTEIN"/>
    <property type="match status" value="1"/>
</dbReference>
<reference evidence="4" key="1">
    <citation type="journal article" date="2019" name="Int. J. Syst. Evol. Microbiol.">
        <title>The Global Catalogue of Microorganisms (GCM) 10K type strain sequencing project: providing services to taxonomists for standard genome sequencing and annotation.</title>
        <authorList>
            <consortium name="The Broad Institute Genomics Platform"/>
            <consortium name="The Broad Institute Genome Sequencing Center for Infectious Disease"/>
            <person name="Wu L."/>
            <person name="Ma J."/>
        </authorList>
    </citation>
    <scope>NUCLEOTIDE SEQUENCE [LARGE SCALE GENOMIC DNA]</scope>
    <source>
        <strain evidence="4">KCTC 42498</strain>
    </source>
</reference>
<keyword evidence="2" id="KW-0732">Signal</keyword>
<feature type="region of interest" description="Disordered" evidence="1">
    <location>
        <begin position="43"/>
        <end position="79"/>
    </location>
</feature>
<organism evidence="3 4">
    <name type="scientific">Pontibacter locisalis</name>
    <dbReference type="NCBI Taxonomy" id="1719035"/>
    <lineage>
        <taxon>Bacteria</taxon>
        <taxon>Pseudomonadati</taxon>
        <taxon>Bacteroidota</taxon>
        <taxon>Cytophagia</taxon>
        <taxon>Cytophagales</taxon>
        <taxon>Hymenobacteraceae</taxon>
        <taxon>Pontibacter</taxon>
    </lineage>
</organism>
<feature type="chain" id="PRO_5047423432" evidence="2">
    <location>
        <begin position="23"/>
        <end position="79"/>
    </location>
</feature>
<name>A0ABW5IQ76_9BACT</name>
<feature type="compositionally biased region" description="Basic and acidic residues" evidence="1">
    <location>
        <begin position="56"/>
        <end position="69"/>
    </location>
</feature>
<comment type="caution">
    <text evidence="3">The sequence shown here is derived from an EMBL/GenBank/DDBJ whole genome shotgun (WGS) entry which is preliminary data.</text>
</comment>
<evidence type="ECO:0000256" key="1">
    <source>
        <dbReference type="SAM" id="MobiDB-lite"/>
    </source>
</evidence>
<feature type="signal peptide" evidence="2">
    <location>
        <begin position="1"/>
        <end position="22"/>
    </location>
</feature>
<sequence length="79" mass="9071">MATTRLLTLLIFSFFLSTLTSCKTCPISSCHVRMVHAHGEDEFRGQPIWKKQNPKIGEKLPKRSQEKRAPRSTKSKNKN</sequence>
<protein>
    <submittedName>
        <fullName evidence="3">Uncharacterized protein</fullName>
    </submittedName>
</protein>
<proteinExistence type="predicted"/>
<evidence type="ECO:0000256" key="2">
    <source>
        <dbReference type="SAM" id="SignalP"/>
    </source>
</evidence>
<evidence type="ECO:0000313" key="3">
    <source>
        <dbReference type="EMBL" id="MFD2515716.1"/>
    </source>
</evidence>
<keyword evidence="4" id="KW-1185">Reference proteome</keyword>
<dbReference type="Proteomes" id="UP001597544">
    <property type="component" value="Unassembled WGS sequence"/>
</dbReference>
<dbReference type="RefSeq" id="WP_377511001.1">
    <property type="nucleotide sequence ID" value="NZ_JBHULU010000021.1"/>
</dbReference>
<feature type="compositionally biased region" description="Basic residues" evidence="1">
    <location>
        <begin position="70"/>
        <end position="79"/>
    </location>
</feature>
<dbReference type="EMBL" id="JBHULU010000021">
    <property type="protein sequence ID" value="MFD2515716.1"/>
    <property type="molecule type" value="Genomic_DNA"/>
</dbReference>
<accession>A0ABW5IQ76</accession>
<evidence type="ECO:0000313" key="4">
    <source>
        <dbReference type="Proteomes" id="UP001597544"/>
    </source>
</evidence>